<evidence type="ECO:0000313" key="8">
    <source>
        <dbReference type="EMBL" id="NOG30674.1"/>
    </source>
</evidence>
<keyword evidence="3 5" id="KW-0238">DNA-binding</keyword>
<comment type="caution">
    <text evidence="8">The sequence shown here is derived from an EMBL/GenBank/DDBJ whole genome shotgun (WGS) entry which is preliminary data.</text>
</comment>
<dbReference type="PANTHER" id="PTHR48111:SF40">
    <property type="entry name" value="PHOSPHATE REGULON TRANSCRIPTIONAL REGULATORY PROTEIN PHOB"/>
    <property type="match status" value="1"/>
</dbReference>
<dbReference type="Pfam" id="PF00486">
    <property type="entry name" value="Trans_reg_C"/>
    <property type="match status" value="1"/>
</dbReference>
<evidence type="ECO:0000256" key="4">
    <source>
        <dbReference type="PROSITE-ProRule" id="PRU00169"/>
    </source>
</evidence>
<dbReference type="InterPro" id="IPR016032">
    <property type="entry name" value="Sig_transdc_resp-reg_C-effctor"/>
</dbReference>
<proteinExistence type="predicted"/>
<evidence type="ECO:0000256" key="2">
    <source>
        <dbReference type="ARBA" id="ARBA00023012"/>
    </source>
</evidence>
<name>A0A7Y3X9V7_9GAMM</name>
<dbReference type="CDD" id="cd00383">
    <property type="entry name" value="trans_reg_C"/>
    <property type="match status" value="1"/>
</dbReference>
<evidence type="ECO:0000259" key="6">
    <source>
        <dbReference type="PROSITE" id="PS50110"/>
    </source>
</evidence>
<evidence type="ECO:0000256" key="5">
    <source>
        <dbReference type="PROSITE-ProRule" id="PRU01091"/>
    </source>
</evidence>
<dbReference type="Gene3D" id="1.10.10.10">
    <property type="entry name" value="Winged helix-like DNA-binding domain superfamily/Winged helix DNA-binding domain"/>
    <property type="match status" value="1"/>
</dbReference>
<feature type="DNA-binding region" description="OmpR/PhoB-type" evidence="5">
    <location>
        <begin position="136"/>
        <end position="235"/>
    </location>
</feature>
<dbReference type="GO" id="GO:0005829">
    <property type="term" value="C:cytosol"/>
    <property type="evidence" value="ECO:0007669"/>
    <property type="project" value="TreeGrafter"/>
</dbReference>
<dbReference type="InterPro" id="IPR036388">
    <property type="entry name" value="WH-like_DNA-bd_sf"/>
</dbReference>
<dbReference type="GO" id="GO:0006355">
    <property type="term" value="P:regulation of DNA-templated transcription"/>
    <property type="evidence" value="ECO:0007669"/>
    <property type="project" value="InterPro"/>
</dbReference>
<evidence type="ECO:0000256" key="1">
    <source>
        <dbReference type="ARBA" id="ARBA00022553"/>
    </source>
</evidence>
<dbReference type="InterPro" id="IPR001867">
    <property type="entry name" value="OmpR/PhoB-type_DNA-bd"/>
</dbReference>
<gene>
    <name evidence="8" type="ORF">HLB35_00805</name>
</gene>
<dbReference type="SMART" id="SM00448">
    <property type="entry name" value="REC"/>
    <property type="match status" value="1"/>
</dbReference>
<dbReference type="InterPro" id="IPR001789">
    <property type="entry name" value="Sig_transdc_resp-reg_receiver"/>
</dbReference>
<dbReference type="PROSITE" id="PS50110">
    <property type="entry name" value="RESPONSE_REGULATORY"/>
    <property type="match status" value="1"/>
</dbReference>
<sequence length="253" mass="28894">MRIAIVEDDPIAAKLVSSALVKGFNKRGFTVDITTFESGTHFISIASRDTFDVVILDWHLPDRTGIQILDWMKRYLKKLPTVVMVTQRQHEKDIIQALNEGADDFISKPFSPSVLSARVYAAYRRQLFASLREAEQTELDFGSILLDEKNEVAYVNGGPVALTRQELKLAYLMLSRAGSILSRSYLYEYVWGMTHKAKTRTLDVHIHRVRKKLSLTGEYGWNLESVYGHGYRLERVGPLEETPNKPSDFQLLK</sequence>
<reference evidence="8 9" key="2">
    <citation type="submission" date="2020-06" db="EMBL/GenBank/DDBJ databases">
        <title>Halomonas songnenensis sp. nov., a moderately halophilic bacterium isolated from saline and alkaline soils.</title>
        <authorList>
            <person name="Jiang J."/>
            <person name="Pan Y."/>
        </authorList>
    </citation>
    <scope>NUCLEOTIDE SEQUENCE [LARGE SCALE GENOMIC DNA]</scope>
    <source>
        <strain evidence="8 9">TBZ9</strain>
    </source>
</reference>
<evidence type="ECO:0000259" key="7">
    <source>
        <dbReference type="PROSITE" id="PS51755"/>
    </source>
</evidence>
<feature type="modified residue" description="4-aspartylphosphate" evidence="4">
    <location>
        <position position="57"/>
    </location>
</feature>
<dbReference type="SUPFAM" id="SSF52172">
    <property type="entry name" value="CheY-like"/>
    <property type="match status" value="1"/>
</dbReference>
<dbReference type="Pfam" id="PF00072">
    <property type="entry name" value="Response_reg"/>
    <property type="match status" value="1"/>
</dbReference>
<evidence type="ECO:0000256" key="3">
    <source>
        <dbReference type="ARBA" id="ARBA00023125"/>
    </source>
</evidence>
<keyword evidence="9" id="KW-1185">Reference proteome</keyword>
<dbReference type="SUPFAM" id="SSF46894">
    <property type="entry name" value="C-terminal effector domain of the bipartite response regulators"/>
    <property type="match status" value="1"/>
</dbReference>
<dbReference type="PANTHER" id="PTHR48111">
    <property type="entry name" value="REGULATOR OF RPOS"/>
    <property type="match status" value="1"/>
</dbReference>
<keyword evidence="1 4" id="KW-0597">Phosphoprotein</keyword>
<accession>A0A7Y3X9V7</accession>
<keyword evidence="2" id="KW-0902">Two-component regulatory system</keyword>
<dbReference type="GO" id="GO:0000156">
    <property type="term" value="F:phosphorelay response regulator activity"/>
    <property type="evidence" value="ECO:0007669"/>
    <property type="project" value="TreeGrafter"/>
</dbReference>
<dbReference type="InterPro" id="IPR011006">
    <property type="entry name" value="CheY-like_superfamily"/>
</dbReference>
<reference evidence="8 9" key="1">
    <citation type="submission" date="2020-05" db="EMBL/GenBank/DDBJ databases">
        <authorList>
            <person name="Ruan W."/>
            <person name="Jeon C.O."/>
            <person name="Chun B.H."/>
        </authorList>
    </citation>
    <scope>NUCLEOTIDE SEQUENCE [LARGE SCALE GENOMIC DNA]</scope>
    <source>
        <strain evidence="8 9">TBZ9</strain>
    </source>
</reference>
<dbReference type="AlphaFoldDB" id="A0A7Y3X9V7"/>
<dbReference type="Proteomes" id="UP000588806">
    <property type="component" value="Unassembled WGS sequence"/>
</dbReference>
<dbReference type="Gene3D" id="3.40.50.2300">
    <property type="match status" value="1"/>
</dbReference>
<dbReference type="EMBL" id="JABFHI010000001">
    <property type="protein sequence ID" value="NOG30674.1"/>
    <property type="molecule type" value="Genomic_DNA"/>
</dbReference>
<dbReference type="SMART" id="SM00862">
    <property type="entry name" value="Trans_reg_C"/>
    <property type="match status" value="1"/>
</dbReference>
<feature type="domain" description="OmpR/PhoB-type" evidence="7">
    <location>
        <begin position="136"/>
        <end position="235"/>
    </location>
</feature>
<evidence type="ECO:0000313" key="9">
    <source>
        <dbReference type="Proteomes" id="UP000588806"/>
    </source>
</evidence>
<dbReference type="PROSITE" id="PS51755">
    <property type="entry name" value="OMPR_PHOB"/>
    <property type="match status" value="1"/>
</dbReference>
<feature type="domain" description="Response regulatory" evidence="6">
    <location>
        <begin position="2"/>
        <end position="123"/>
    </location>
</feature>
<dbReference type="GO" id="GO:0000976">
    <property type="term" value="F:transcription cis-regulatory region binding"/>
    <property type="evidence" value="ECO:0007669"/>
    <property type="project" value="TreeGrafter"/>
</dbReference>
<dbReference type="RefSeq" id="WP_171701155.1">
    <property type="nucleotide sequence ID" value="NZ_JABFHI010000001.1"/>
</dbReference>
<protein>
    <submittedName>
        <fullName evidence="8">Response regulator transcription factor</fullName>
    </submittedName>
</protein>
<dbReference type="GO" id="GO:0032993">
    <property type="term" value="C:protein-DNA complex"/>
    <property type="evidence" value="ECO:0007669"/>
    <property type="project" value="TreeGrafter"/>
</dbReference>
<organism evidence="8 9">
    <name type="scientific">Vreelandella azerica</name>
    <dbReference type="NCBI Taxonomy" id="2732867"/>
    <lineage>
        <taxon>Bacteria</taxon>
        <taxon>Pseudomonadati</taxon>
        <taxon>Pseudomonadota</taxon>
        <taxon>Gammaproteobacteria</taxon>
        <taxon>Oceanospirillales</taxon>
        <taxon>Halomonadaceae</taxon>
        <taxon>Vreelandella</taxon>
    </lineage>
</organism>
<dbReference type="CDD" id="cd00156">
    <property type="entry name" value="REC"/>
    <property type="match status" value="1"/>
</dbReference>
<dbReference type="InterPro" id="IPR039420">
    <property type="entry name" value="WalR-like"/>
</dbReference>